<dbReference type="Pfam" id="PF01214">
    <property type="entry name" value="CK_II_beta"/>
    <property type="match status" value="1"/>
</dbReference>
<name>A2EFD4_TRIV3</name>
<dbReference type="FunFam" id="2.20.25.20:FF:000001">
    <property type="entry name" value="Casein kinase II subunit beta"/>
    <property type="match status" value="1"/>
</dbReference>
<dbReference type="InterPro" id="IPR016149">
    <property type="entry name" value="Casein_kin_II_reg-sub_N"/>
</dbReference>
<dbReference type="SMR" id="A2EFD4"/>
<dbReference type="VEuPathDB" id="TrichDB:TVAGG3_0430890"/>
<dbReference type="AlphaFoldDB" id="A2EFD4"/>
<dbReference type="Proteomes" id="UP000001542">
    <property type="component" value="Unassembled WGS sequence"/>
</dbReference>
<dbReference type="eggNOG" id="KOG3092">
    <property type="taxonomic scope" value="Eukaryota"/>
</dbReference>
<dbReference type="SUPFAM" id="SSF57798">
    <property type="entry name" value="Casein kinase II beta subunit"/>
    <property type="match status" value="1"/>
</dbReference>
<dbReference type="PANTHER" id="PTHR11740:SF0">
    <property type="entry name" value="CASEIN KINASE II SUBUNIT BETA"/>
    <property type="match status" value="1"/>
</dbReference>
<dbReference type="RefSeq" id="XP_001320854.1">
    <property type="nucleotide sequence ID" value="XM_001320819.1"/>
</dbReference>
<organism evidence="3 4">
    <name type="scientific">Trichomonas vaginalis (strain ATCC PRA-98 / G3)</name>
    <dbReference type="NCBI Taxonomy" id="412133"/>
    <lineage>
        <taxon>Eukaryota</taxon>
        <taxon>Metamonada</taxon>
        <taxon>Parabasalia</taxon>
        <taxon>Trichomonadida</taxon>
        <taxon>Trichomonadidae</taxon>
        <taxon>Trichomonas</taxon>
    </lineage>
</organism>
<evidence type="ECO:0000313" key="4">
    <source>
        <dbReference type="Proteomes" id="UP000001542"/>
    </source>
</evidence>
<dbReference type="VEuPathDB" id="TrichDB:TVAG_239910"/>
<keyword evidence="4" id="KW-1185">Reference proteome</keyword>
<accession>A2EFD4</accession>
<dbReference type="Gene3D" id="2.20.25.20">
    <property type="match status" value="1"/>
</dbReference>
<evidence type="ECO:0000313" key="3">
    <source>
        <dbReference type="EMBL" id="EAY08631.1"/>
    </source>
</evidence>
<comment type="similarity">
    <text evidence="1 2">Belongs to the casein kinase 2 subunit beta family.</text>
</comment>
<reference evidence="3" key="2">
    <citation type="journal article" date="2007" name="Science">
        <title>Draft genome sequence of the sexually transmitted pathogen Trichomonas vaginalis.</title>
        <authorList>
            <person name="Carlton J.M."/>
            <person name="Hirt R.P."/>
            <person name="Silva J.C."/>
            <person name="Delcher A.L."/>
            <person name="Schatz M."/>
            <person name="Zhao Q."/>
            <person name="Wortman J.R."/>
            <person name="Bidwell S.L."/>
            <person name="Alsmark U.C.M."/>
            <person name="Besteiro S."/>
            <person name="Sicheritz-Ponten T."/>
            <person name="Noel C.J."/>
            <person name="Dacks J.B."/>
            <person name="Foster P.G."/>
            <person name="Simillion C."/>
            <person name="Van de Peer Y."/>
            <person name="Miranda-Saavedra D."/>
            <person name="Barton G.J."/>
            <person name="Westrop G.D."/>
            <person name="Mueller S."/>
            <person name="Dessi D."/>
            <person name="Fiori P.L."/>
            <person name="Ren Q."/>
            <person name="Paulsen I."/>
            <person name="Zhang H."/>
            <person name="Bastida-Corcuera F.D."/>
            <person name="Simoes-Barbosa A."/>
            <person name="Brown M.T."/>
            <person name="Hayes R.D."/>
            <person name="Mukherjee M."/>
            <person name="Okumura C.Y."/>
            <person name="Schneider R."/>
            <person name="Smith A.J."/>
            <person name="Vanacova S."/>
            <person name="Villalvazo M."/>
            <person name="Haas B.J."/>
            <person name="Pertea M."/>
            <person name="Feldblyum T.V."/>
            <person name="Utterback T.R."/>
            <person name="Shu C.L."/>
            <person name="Osoegawa K."/>
            <person name="de Jong P.J."/>
            <person name="Hrdy I."/>
            <person name="Horvathova L."/>
            <person name="Zubacova Z."/>
            <person name="Dolezal P."/>
            <person name="Malik S.B."/>
            <person name="Logsdon J.M. Jr."/>
            <person name="Henze K."/>
            <person name="Gupta A."/>
            <person name="Wang C.C."/>
            <person name="Dunne R.L."/>
            <person name="Upcroft J.A."/>
            <person name="Upcroft P."/>
            <person name="White O."/>
            <person name="Salzberg S.L."/>
            <person name="Tang P."/>
            <person name="Chiu C.-H."/>
            <person name="Lee Y.-S."/>
            <person name="Embley T.M."/>
            <person name="Coombs G.H."/>
            <person name="Mottram J.C."/>
            <person name="Tachezy J."/>
            <person name="Fraser-Liggett C.M."/>
            <person name="Johnson P.J."/>
        </authorList>
    </citation>
    <scope>NUCLEOTIDE SEQUENCE [LARGE SCALE GENOMIC DNA]</scope>
    <source>
        <strain evidence="3">G3</strain>
    </source>
</reference>
<dbReference type="OrthoDB" id="3971593at2759"/>
<dbReference type="GO" id="GO:0019887">
    <property type="term" value="F:protein kinase regulator activity"/>
    <property type="evidence" value="ECO:0000318"/>
    <property type="project" value="GO_Central"/>
</dbReference>
<evidence type="ECO:0000256" key="1">
    <source>
        <dbReference type="ARBA" id="ARBA00006941"/>
    </source>
</evidence>
<dbReference type="InParanoid" id="A2EFD4"/>
<dbReference type="PANTHER" id="PTHR11740">
    <property type="entry name" value="CASEIN KINASE II SUBUNIT BETA"/>
    <property type="match status" value="1"/>
</dbReference>
<dbReference type="KEGG" id="tva:4766535"/>
<evidence type="ECO:0000256" key="2">
    <source>
        <dbReference type="RuleBase" id="RU361268"/>
    </source>
</evidence>
<dbReference type="GO" id="GO:0005737">
    <property type="term" value="C:cytoplasm"/>
    <property type="evidence" value="ECO:0000318"/>
    <property type="project" value="GO_Central"/>
</dbReference>
<dbReference type="OMA" id="KVRDERQ"/>
<dbReference type="SMART" id="SM01085">
    <property type="entry name" value="CK_II_beta"/>
    <property type="match status" value="1"/>
</dbReference>
<reference evidence="3" key="1">
    <citation type="submission" date="2006-10" db="EMBL/GenBank/DDBJ databases">
        <authorList>
            <person name="Amadeo P."/>
            <person name="Zhao Q."/>
            <person name="Wortman J."/>
            <person name="Fraser-Liggett C."/>
            <person name="Carlton J."/>
        </authorList>
    </citation>
    <scope>NUCLEOTIDE SEQUENCE</scope>
    <source>
        <strain evidence="3">G3</strain>
    </source>
</reference>
<dbReference type="FunFam" id="1.10.1820.10:FF:000006">
    <property type="entry name" value="Casein kinase II subunit beta"/>
    <property type="match status" value="1"/>
</dbReference>
<gene>
    <name evidence="3" type="ORF">TVAG_239910</name>
</gene>
<proteinExistence type="inferred from homology"/>
<dbReference type="GO" id="GO:0005956">
    <property type="term" value="C:protein kinase CK2 complex"/>
    <property type="evidence" value="ECO:0000318"/>
    <property type="project" value="GO_Central"/>
</dbReference>
<dbReference type="STRING" id="5722.A2EFD4"/>
<sequence length="248" mass="28872">MTNKDGAPRIIEYDGFRLFGGPCVKCPPSADPWIFQFCNLPQNRWYVAIDIDWVTDWFNQYGIRELFENFDEAIELISDQHSEKWKDFTEDKIKQIHVQATRIYGLLHARWITQPKGLYSMKKKYESGVFGQCPRVLCNGTNLLPMGTSSTLRKHAVKLFCPKCCDIYKAPKTPTIDGAYFGPAFPHLFLCEFVHFDTSDEFKPFDQKVFGFRVHMTPQSKYRPHISNIQDFDLPQIEDESQVQPPQD</sequence>
<dbReference type="EMBL" id="DS113374">
    <property type="protein sequence ID" value="EAY08631.1"/>
    <property type="molecule type" value="Genomic_DNA"/>
</dbReference>
<comment type="subunit">
    <text evidence="2">Tetramer of two alpha and two beta subunits.</text>
</comment>
<dbReference type="PROSITE" id="PS01101">
    <property type="entry name" value="CK2_BETA"/>
    <property type="match status" value="1"/>
</dbReference>
<dbReference type="Gene3D" id="1.10.1820.10">
    <property type="entry name" value="protein kinase ck2 holoenzyme, chain C, domain 1"/>
    <property type="match status" value="1"/>
</dbReference>
<dbReference type="InterPro" id="IPR035991">
    <property type="entry name" value="Casein_kinase_II_beta-like"/>
</dbReference>
<dbReference type="PRINTS" id="PR00472">
    <property type="entry name" value="CASNKINASEII"/>
</dbReference>
<dbReference type="InterPro" id="IPR000704">
    <property type="entry name" value="Casein_kinase_II_reg-sub"/>
</dbReference>
<protein>
    <recommendedName>
        <fullName evidence="2">Casein kinase II subunit beta</fullName>
        <shortName evidence="2">CK II beta</shortName>
    </recommendedName>
</protein>